<organism evidence="3 4">
    <name type="scientific">Dissulfuribacter thermophilus</name>
    <dbReference type="NCBI Taxonomy" id="1156395"/>
    <lineage>
        <taxon>Bacteria</taxon>
        <taxon>Pseudomonadati</taxon>
        <taxon>Thermodesulfobacteriota</taxon>
        <taxon>Dissulfuribacteria</taxon>
        <taxon>Dissulfuribacterales</taxon>
        <taxon>Dissulfuribacteraceae</taxon>
        <taxon>Dissulfuribacter</taxon>
    </lineage>
</organism>
<keyword evidence="3" id="KW-0808">Transferase</keyword>
<dbReference type="EMBL" id="MAGO01000006">
    <property type="protein sequence ID" value="OCC15240.1"/>
    <property type="molecule type" value="Genomic_DNA"/>
</dbReference>
<accession>A0A1B9F5P8</accession>
<dbReference type="GO" id="GO:0016779">
    <property type="term" value="F:nucleotidyltransferase activity"/>
    <property type="evidence" value="ECO:0007669"/>
    <property type="project" value="UniProtKB-KW"/>
</dbReference>
<dbReference type="PATRIC" id="fig|1156395.6.peg.1376"/>
<feature type="domain" description="ThiS-like ubiquitin" evidence="2">
    <location>
        <begin position="20"/>
        <end position="76"/>
    </location>
</feature>
<dbReference type="PANTHER" id="PTHR43267">
    <property type="entry name" value="TRNA THREONYLCARBAMOYLADENOSINE DEHYDRATASE"/>
    <property type="match status" value="1"/>
</dbReference>
<reference evidence="3 4" key="1">
    <citation type="submission" date="2016-06" db="EMBL/GenBank/DDBJ databases">
        <title>Respiratory ammonification of nitrate coupled to the oxidation of elemental sulfur in deep-sea autotrophic thermophilic bacteria.</title>
        <authorList>
            <person name="Slobodkina G.B."/>
            <person name="Mardanov A.V."/>
            <person name="Ravin N.V."/>
            <person name="Frolova A.A."/>
            <person name="Viryasiv M.B."/>
            <person name="Chernyh N.A."/>
            <person name="Bonch-Osmolovskaya E.A."/>
            <person name="Slobodkin A.I."/>
        </authorList>
    </citation>
    <scope>NUCLEOTIDE SEQUENCE [LARGE SCALE GENOMIC DNA]</scope>
    <source>
        <strain evidence="3 4">S69</strain>
    </source>
</reference>
<keyword evidence="3" id="KW-0548">Nucleotidyltransferase</keyword>
<dbReference type="InterPro" id="IPR045886">
    <property type="entry name" value="ThiF/MoeB/HesA"/>
</dbReference>
<dbReference type="InterPro" id="IPR012729">
    <property type="entry name" value="ThiF_fam2"/>
</dbReference>
<dbReference type="InterPro" id="IPR032726">
    <property type="entry name" value="ThiS-like_dom"/>
</dbReference>
<keyword evidence="4" id="KW-1185">Reference proteome</keyword>
<name>A0A1B9F5P8_9BACT</name>
<sequence length="286" mass="31360">MVALLLCPPNFMLFMSNLKMKIFLNERPLEVDEGTSLYRLRDRFDPSADVLIVDGYPVTDDVILKEGNRVVLIKKGRMPSKEEFHALLTARHTPGVHEKVKRATVGIAGLGGLGSMVAVALARTGVGRLILVDYDVVEPSNLNRQYYFIDQIGMPKTEALTETIKRINPVIDIEAHNIKINKENVSTLFDGVDVMVEALDRAEEKAMLTECFLKMFPGIPLVAASGLAGYGPANQIVTKAVMKGLYVCGDFESEAMPSQGLMAPRVGVCAHHQANAVLRLLLGQEP</sequence>
<dbReference type="Pfam" id="PF14453">
    <property type="entry name" value="ThiS-like"/>
    <property type="match status" value="1"/>
</dbReference>
<dbReference type="GO" id="GO:0061504">
    <property type="term" value="P:cyclic threonylcarbamoyladenosine biosynthetic process"/>
    <property type="evidence" value="ECO:0007669"/>
    <property type="project" value="TreeGrafter"/>
</dbReference>
<dbReference type="GO" id="GO:0061503">
    <property type="term" value="F:tRNA threonylcarbamoyladenosine dehydratase"/>
    <property type="evidence" value="ECO:0007669"/>
    <property type="project" value="TreeGrafter"/>
</dbReference>
<gene>
    <name evidence="3" type="ORF">DBT_1363</name>
</gene>
<proteinExistence type="predicted"/>
<evidence type="ECO:0000259" key="1">
    <source>
        <dbReference type="Pfam" id="PF00899"/>
    </source>
</evidence>
<dbReference type="InterPro" id="IPR000594">
    <property type="entry name" value="ThiF_NAD_FAD-bd"/>
</dbReference>
<dbReference type="AlphaFoldDB" id="A0A1B9F5P8"/>
<protein>
    <submittedName>
        <fullName evidence="3">Sulfur carrier protein adenylyltransferase ThiF</fullName>
    </submittedName>
</protein>
<dbReference type="Pfam" id="PF00899">
    <property type="entry name" value="ThiF"/>
    <property type="match status" value="1"/>
</dbReference>
<dbReference type="STRING" id="1156395.DBT_1363"/>
<dbReference type="Proteomes" id="UP000093080">
    <property type="component" value="Unassembled WGS sequence"/>
</dbReference>
<evidence type="ECO:0000313" key="4">
    <source>
        <dbReference type="Proteomes" id="UP000093080"/>
    </source>
</evidence>
<dbReference type="CDD" id="cd01487">
    <property type="entry name" value="E1_ThiF_like"/>
    <property type="match status" value="1"/>
</dbReference>
<dbReference type="Gene3D" id="3.40.50.720">
    <property type="entry name" value="NAD(P)-binding Rossmann-like Domain"/>
    <property type="match status" value="1"/>
</dbReference>
<dbReference type="InterPro" id="IPR035985">
    <property type="entry name" value="Ubiquitin-activating_enz"/>
</dbReference>
<dbReference type="NCBIfam" id="NF006395">
    <property type="entry name" value="PRK08644.1"/>
    <property type="match status" value="1"/>
</dbReference>
<comment type="caution">
    <text evidence="3">The sequence shown here is derived from an EMBL/GenBank/DDBJ whole genome shotgun (WGS) entry which is preliminary data.</text>
</comment>
<dbReference type="SUPFAM" id="SSF69572">
    <property type="entry name" value="Activating enzymes of the ubiquitin-like proteins"/>
    <property type="match status" value="1"/>
</dbReference>
<dbReference type="GO" id="GO:0008641">
    <property type="term" value="F:ubiquitin-like modifier activating enzyme activity"/>
    <property type="evidence" value="ECO:0007669"/>
    <property type="project" value="InterPro"/>
</dbReference>
<dbReference type="PANTHER" id="PTHR43267:SF3">
    <property type="entry name" value="THIF PROTEIN"/>
    <property type="match status" value="1"/>
</dbReference>
<feature type="domain" description="THIF-type NAD/FAD binding fold" evidence="1">
    <location>
        <begin position="97"/>
        <end position="284"/>
    </location>
</feature>
<evidence type="ECO:0000259" key="2">
    <source>
        <dbReference type="Pfam" id="PF14453"/>
    </source>
</evidence>
<evidence type="ECO:0000313" key="3">
    <source>
        <dbReference type="EMBL" id="OCC15240.1"/>
    </source>
</evidence>
<dbReference type="NCBIfam" id="TIGR02354">
    <property type="entry name" value="thiF_fam2"/>
    <property type="match status" value="1"/>
</dbReference>